<name>A0A6C0BKS0_9ZZZZ</name>
<organism evidence="1">
    <name type="scientific">viral metagenome</name>
    <dbReference type="NCBI Taxonomy" id="1070528"/>
    <lineage>
        <taxon>unclassified sequences</taxon>
        <taxon>metagenomes</taxon>
        <taxon>organismal metagenomes</taxon>
    </lineage>
</organism>
<proteinExistence type="predicted"/>
<dbReference type="InterPro" id="IPR014998">
    <property type="entry name" value="DUF1848"/>
</dbReference>
<sequence length="344" mass="38800">MNCSFILQMKDNDIDDIEDVPEHLAGAGVKPKIKIGLKPKRFITIAEMCHATEGPVPTLPAKLVKSQIISASRRTDIPAFYMPKILAAIQRGYIEVTSPYGVKSNVSLSAKDVKCFVWWSKDYSRWLELYEKEKPVFSQYMHMFNFTLTGGDLLEPGIKSSFEQRLGQLTQLVHLFGPQTVKLRFDPIVIYRNKTGQLCDNLQQFETLVKTAAGLGINQIIFAFCIDYGHVTRRMAKFGFILQKPSLDEQKTILNPLLDLCAHYGVRLQTCCNSGLIGYRQITASKCVDGEIINKLCSRTGGLKTIRKDGGQRKECNCAVSRDIGSYELQCYHNCNYCYANPKI</sequence>
<evidence type="ECO:0008006" key="2">
    <source>
        <dbReference type="Google" id="ProtNLM"/>
    </source>
</evidence>
<protein>
    <recommendedName>
        <fullName evidence="2">DUF1848 domain-containing protein</fullName>
    </recommendedName>
</protein>
<dbReference type="EMBL" id="MN739184">
    <property type="protein sequence ID" value="QHS92650.1"/>
    <property type="molecule type" value="Genomic_DNA"/>
</dbReference>
<accession>A0A6C0BKS0</accession>
<evidence type="ECO:0000313" key="1">
    <source>
        <dbReference type="EMBL" id="QHS92650.1"/>
    </source>
</evidence>
<dbReference type="Pfam" id="PF08902">
    <property type="entry name" value="DUF1848"/>
    <property type="match status" value="1"/>
</dbReference>
<reference evidence="1" key="1">
    <citation type="journal article" date="2020" name="Nature">
        <title>Giant virus diversity and host interactions through global metagenomics.</title>
        <authorList>
            <person name="Schulz F."/>
            <person name="Roux S."/>
            <person name="Paez-Espino D."/>
            <person name="Jungbluth S."/>
            <person name="Walsh D.A."/>
            <person name="Denef V.J."/>
            <person name="McMahon K.D."/>
            <person name="Konstantinidis K.T."/>
            <person name="Eloe-Fadrosh E.A."/>
            <person name="Kyrpides N.C."/>
            <person name="Woyke T."/>
        </authorList>
    </citation>
    <scope>NUCLEOTIDE SEQUENCE</scope>
    <source>
        <strain evidence="1">GVMAG-M-3300014204-73</strain>
    </source>
</reference>
<dbReference type="AlphaFoldDB" id="A0A6C0BKS0"/>